<dbReference type="GO" id="GO:0004526">
    <property type="term" value="F:ribonuclease P activity"/>
    <property type="evidence" value="ECO:0007669"/>
    <property type="project" value="UniProtKB-EC"/>
</dbReference>
<evidence type="ECO:0000256" key="1">
    <source>
        <dbReference type="ARBA" id="ARBA00000928"/>
    </source>
</evidence>
<dbReference type="Pfam" id="PF01900">
    <property type="entry name" value="RNase_P_Rpp14"/>
    <property type="match status" value="1"/>
</dbReference>
<dbReference type="GeneID" id="96005420"/>
<comment type="caution">
    <text evidence="10">The sequence shown here is derived from an EMBL/GenBank/DDBJ whole genome shotgun (WGS) entry which is preliminary data.</text>
</comment>
<keyword evidence="6" id="KW-0378">Hydrolase</keyword>
<evidence type="ECO:0000313" key="10">
    <source>
        <dbReference type="EMBL" id="KAL1587366.1"/>
    </source>
</evidence>
<evidence type="ECO:0000256" key="9">
    <source>
        <dbReference type="ARBA" id="ARBA00055200"/>
    </source>
</evidence>
<evidence type="ECO:0000256" key="6">
    <source>
        <dbReference type="ARBA" id="ARBA00022801"/>
    </source>
</evidence>
<name>A0AB34KU76_9PEZI</name>
<evidence type="ECO:0000256" key="2">
    <source>
        <dbReference type="ARBA" id="ARBA00004123"/>
    </source>
</evidence>
<evidence type="ECO:0000313" key="11">
    <source>
        <dbReference type="Proteomes" id="UP000803884"/>
    </source>
</evidence>
<evidence type="ECO:0000256" key="7">
    <source>
        <dbReference type="ARBA" id="ARBA00023242"/>
    </source>
</evidence>
<dbReference type="InterPro" id="IPR038085">
    <property type="entry name" value="Rnp2-like_sf"/>
</dbReference>
<keyword evidence="5" id="KW-0819">tRNA processing</keyword>
<dbReference type="FunFam" id="3.30.70.3250:FF:000004">
    <property type="entry name" value="Ribonuclease P/MRP protein subunit POP5"/>
    <property type="match status" value="1"/>
</dbReference>
<dbReference type="GO" id="GO:0005730">
    <property type="term" value="C:nucleolus"/>
    <property type="evidence" value="ECO:0007669"/>
    <property type="project" value="TreeGrafter"/>
</dbReference>
<comment type="subcellular location">
    <subcellularLocation>
        <location evidence="2">Nucleus</location>
    </subcellularLocation>
</comment>
<keyword evidence="7" id="KW-0539">Nucleus</keyword>
<comment type="similarity">
    <text evidence="3">Belongs to the eukaryotic/archaeal RNase P protein component 2 family.</text>
</comment>
<accession>A0AB34KU76</accession>
<proteinExistence type="inferred from homology"/>
<dbReference type="GO" id="GO:0030681">
    <property type="term" value="C:multimeric ribonuclease P complex"/>
    <property type="evidence" value="ECO:0007669"/>
    <property type="project" value="TreeGrafter"/>
</dbReference>
<dbReference type="AlphaFoldDB" id="A0AB34KU76"/>
<dbReference type="GO" id="GO:0000460">
    <property type="term" value="P:maturation of 5.8S rRNA"/>
    <property type="evidence" value="ECO:0007669"/>
    <property type="project" value="UniProtKB-ARBA"/>
</dbReference>
<dbReference type="PANTHER" id="PTHR15441">
    <property type="entry name" value="RIBONUCLEASE P PROTEIN SUBUNIT P14"/>
    <property type="match status" value="1"/>
</dbReference>
<dbReference type="EC" id="3.1.26.5" evidence="4"/>
<keyword evidence="11" id="KW-1185">Reference proteome</keyword>
<dbReference type="InterPro" id="IPR002759">
    <property type="entry name" value="Pop5/Rpp14/Rnp2-like"/>
</dbReference>
<gene>
    <name evidence="10" type="ORF">WHR41_03976</name>
</gene>
<sequence>MVRIKYRYLLVNILYPEQEVQNKKQLPAGSKDSLPYTVQFRRPGPDSLNGKLLSRLIREGVADLFGDYGSGMVSGSLMVKYCSQATSTAIIRVARAHYRMVWAALSFMTSMPVKAGEVPCVFQVVRLSGTIRKSEEEAIRRARLQIRRAQRANGGDADAAVKAVDGAVDAEGDLAMADGIEDFEGEGDESDG</sequence>
<comment type="catalytic activity">
    <reaction evidence="1">
        <text>Endonucleolytic cleavage of RNA, removing 5'-extranucleotides from tRNA precursor.</text>
        <dbReference type="EC" id="3.1.26.5"/>
    </reaction>
</comment>
<reference evidence="10 11" key="1">
    <citation type="journal article" date="2020" name="Microbiol. Resour. Announc.">
        <title>Draft Genome Sequence of a Cladosporium Species Isolated from the Mesophotic Ascidian Didemnum maculosum.</title>
        <authorList>
            <person name="Gioti A."/>
            <person name="Siaperas R."/>
            <person name="Nikolaivits E."/>
            <person name="Le Goff G."/>
            <person name="Ouazzani J."/>
            <person name="Kotoulas G."/>
            <person name="Topakas E."/>
        </authorList>
    </citation>
    <scope>NUCLEOTIDE SEQUENCE [LARGE SCALE GENOMIC DNA]</scope>
    <source>
        <strain evidence="10 11">TM138-S3</strain>
    </source>
</reference>
<evidence type="ECO:0000256" key="5">
    <source>
        <dbReference type="ARBA" id="ARBA00022694"/>
    </source>
</evidence>
<comment type="function">
    <text evidence="9">Component of ribonuclease P, a protein complex that generates mature tRNA molecules by cleaving their 5'-ends. Also a component of RNase MRP, which cleaves pre-rRNA sequences.</text>
</comment>
<evidence type="ECO:0000256" key="3">
    <source>
        <dbReference type="ARBA" id="ARBA00010800"/>
    </source>
</evidence>
<protein>
    <recommendedName>
        <fullName evidence="8">Ribonuclease P/MRP protein subunit POP5</fullName>
        <ecNumber evidence="4">3.1.26.5</ecNumber>
    </recommendedName>
</protein>
<evidence type="ECO:0000256" key="4">
    <source>
        <dbReference type="ARBA" id="ARBA00012179"/>
    </source>
</evidence>
<dbReference type="RefSeq" id="XP_069230471.1">
    <property type="nucleotide sequence ID" value="XM_069372582.1"/>
</dbReference>
<dbReference type="Proteomes" id="UP000803884">
    <property type="component" value="Unassembled WGS sequence"/>
</dbReference>
<dbReference type="GO" id="GO:0001682">
    <property type="term" value="P:tRNA 5'-leader removal"/>
    <property type="evidence" value="ECO:0007669"/>
    <property type="project" value="InterPro"/>
</dbReference>
<organism evidence="10 11">
    <name type="scientific">Cladosporium halotolerans</name>
    <dbReference type="NCBI Taxonomy" id="1052096"/>
    <lineage>
        <taxon>Eukaryota</taxon>
        <taxon>Fungi</taxon>
        <taxon>Dikarya</taxon>
        <taxon>Ascomycota</taxon>
        <taxon>Pezizomycotina</taxon>
        <taxon>Dothideomycetes</taxon>
        <taxon>Dothideomycetidae</taxon>
        <taxon>Cladosporiales</taxon>
        <taxon>Cladosporiaceae</taxon>
        <taxon>Cladosporium</taxon>
    </lineage>
</organism>
<dbReference type="GO" id="GO:0000172">
    <property type="term" value="C:ribonuclease MRP complex"/>
    <property type="evidence" value="ECO:0007669"/>
    <property type="project" value="UniProtKB-ARBA"/>
</dbReference>
<dbReference type="PANTHER" id="PTHR15441:SF2">
    <property type="entry name" value="RIBONUCLEASE P_MRP PROTEIN SUBUNIT POP5"/>
    <property type="match status" value="1"/>
</dbReference>
<dbReference type="EMBL" id="JAAQHG020000010">
    <property type="protein sequence ID" value="KAL1587366.1"/>
    <property type="molecule type" value="Genomic_DNA"/>
</dbReference>
<dbReference type="SUPFAM" id="SSF160350">
    <property type="entry name" value="Rnp2-like"/>
    <property type="match status" value="1"/>
</dbReference>
<dbReference type="Gene3D" id="3.30.70.3250">
    <property type="entry name" value="Ribonuclease P, Pop5 subunit"/>
    <property type="match status" value="1"/>
</dbReference>
<evidence type="ECO:0000256" key="8">
    <source>
        <dbReference type="ARBA" id="ARBA00044198"/>
    </source>
</evidence>
<dbReference type="GO" id="GO:0033204">
    <property type="term" value="F:ribonuclease P RNA binding"/>
    <property type="evidence" value="ECO:0007669"/>
    <property type="project" value="TreeGrafter"/>
</dbReference>